<sequence length="142" mass="15374" precursor="true">MKQCCVKSKCCSSRGRWLGRTVFGCALAGMGVLHFAKPTTVESIVPPQLPGSARLYNYGSGIAEILIGVALLPRRSAATAARAAKLLLLAVWPANFYHAYLDLVNPGEGKRSAGKWIYHLLRQPAQVALMKATDKIARAHRS</sequence>
<dbReference type="PANTHER" id="PTHR36974">
    <property type="entry name" value="MEMBRANE PROTEIN-RELATED"/>
    <property type="match status" value="1"/>
</dbReference>
<dbReference type="KEGG" id="ccho:CCHOA_00540"/>
<dbReference type="EMBL" id="CP033896">
    <property type="protein sequence ID" value="AZA12537.1"/>
    <property type="molecule type" value="Genomic_DNA"/>
</dbReference>
<protein>
    <recommendedName>
        <fullName evidence="4">DoxX</fullName>
    </recommendedName>
</protein>
<organism evidence="2 3">
    <name type="scientific">Corynebacterium choanae</name>
    <dbReference type="NCBI Taxonomy" id="1862358"/>
    <lineage>
        <taxon>Bacteria</taxon>
        <taxon>Bacillati</taxon>
        <taxon>Actinomycetota</taxon>
        <taxon>Actinomycetes</taxon>
        <taxon>Mycobacteriales</taxon>
        <taxon>Corynebacteriaceae</taxon>
        <taxon>Corynebacterium</taxon>
    </lineage>
</organism>
<name>A0A3G6J3E7_9CORY</name>
<keyword evidence="1" id="KW-0472">Membrane</keyword>
<evidence type="ECO:0000313" key="2">
    <source>
        <dbReference type="EMBL" id="AZA12537.1"/>
    </source>
</evidence>
<evidence type="ECO:0008006" key="4">
    <source>
        <dbReference type="Google" id="ProtNLM"/>
    </source>
</evidence>
<gene>
    <name evidence="2" type="ORF">CCHOA_00540</name>
</gene>
<proteinExistence type="predicted"/>
<dbReference type="AlphaFoldDB" id="A0A3G6J3E7"/>
<accession>A0A3G6J3E7</accession>
<keyword evidence="1" id="KW-1133">Transmembrane helix</keyword>
<feature type="transmembrane region" description="Helical" evidence="1">
    <location>
        <begin position="17"/>
        <end position="35"/>
    </location>
</feature>
<dbReference type="Proteomes" id="UP000269019">
    <property type="component" value="Chromosome"/>
</dbReference>
<feature type="transmembrane region" description="Helical" evidence="1">
    <location>
        <begin position="55"/>
        <end position="72"/>
    </location>
</feature>
<keyword evidence="3" id="KW-1185">Reference proteome</keyword>
<evidence type="ECO:0000256" key="1">
    <source>
        <dbReference type="SAM" id="Phobius"/>
    </source>
</evidence>
<reference evidence="2 3" key="1">
    <citation type="submission" date="2018-11" db="EMBL/GenBank/DDBJ databases">
        <authorList>
            <person name="Kleinhagauer T."/>
            <person name="Glaeser S.P."/>
            <person name="Spergser J."/>
            <person name="Ruckert C."/>
            <person name="Kaempfer P."/>
            <person name="Busse H.-J."/>
        </authorList>
    </citation>
    <scope>NUCLEOTIDE SEQUENCE [LARGE SCALE GENOMIC DNA]</scope>
    <source>
        <strain evidence="2 3">200CH</strain>
    </source>
</reference>
<evidence type="ECO:0000313" key="3">
    <source>
        <dbReference type="Proteomes" id="UP000269019"/>
    </source>
</evidence>
<dbReference type="PANTHER" id="PTHR36974:SF1">
    <property type="entry name" value="DOXX FAMILY MEMBRANE PROTEIN"/>
    <property type="match status" value="1"/>
</dbReference>
<keyword evidence="1" id="KW-0812">Transmembrane</keyword>